<dbReference type="Gene3D" id="3.40.50.11350">
    <property type="match status" value="1"/>
</dbReference>
<reference evidence="1" key="1">
    <citation type="submission" date="2023-10" db="EMBL/GenBank/DDBJ databases">
        <authorList>
            <person name="Chen Y."/>
            <person name="Shah S."/>
            <person name="Dougan E. K."/>
            <person name="Thang M."/>
            <person name="Chan C."/>
        </authorList>
    </citation>
    <scope>NUCLEOTIDE SEQUENCE [LARGE SCALE GENOMIC DNA]</scope>
</reference>
<dbReference type="Gene3D" id="3.90.550.10">
    <property type="entry name" value="Spore Coat Polysaccharide Biosynthesis Protein SpsA, Chain A"/>
    <property type="match status" value="1"/>
</dbReference>
<name>A0ABN9X3E1_9DINO</name>
<protein>
    <recommendedName>
        <fullName evidence="3">Nucleotide-diphospho-sugar transferase domain-containing protein</fullName>
    </recommendedName>
</protein>
<evidence type="ECO:0000313" key="2">
    <source>
        <dbReference type="Proteomes" id="UP001189429"/>
    </source>
</evidence>
<dbReference type="SUPFAM" id="SSF53448">
    <property type="entry name" value="Nucleotide-diphospho-sugar transferases"/>
    <property type="match status" value="1"/>
</dbReference>
<gene>
    <name evidence="1" type="ORF">PCOR1329_LOCUS73072</name>
</gene>
<evidence type="ECO:0000313" key="1">
    <source>
        <dbReference type="EMBL" id="CAK0893839.1"/>
    </source>
</evidence>
<organism evidence="1 2">
    <name type="scientific">Prorocentrum cordatum</name>
    <dbReference type="NCBI Taxonomy" id="2364126"/>
    <lineage>
        <taxon>Eukaryota</taxon>
        <taxon>Sar</taxon>
        <taxon>Alveolata</taxon>
        <taxon>Dinophyceae</taxon>
        <taxon>Prorocentrales</taxon>
        <taxon>Prorocentraceae</taxon>
        <taxon>Prorocentrum</taxon>
    </lineage>
</organism>
<accession>A0ABN9X3E1</accession>
<proteinExistence type="predicted"/>
<evidence type="ECO:0008006" key="3">
    <source>
        <dbReference type="Google" id="ProtNLM"/>
    </source>
</evidence>
<keyword evidence="2" id="KW-1185">Reference proteome</keyword>
<comment type="caution">
    <text evidence="1">The sequence shown here is derived from an EMBL/GenBank/DDBJ whole genome shotgun (WGS) entry which is preliminary data.</text>
</comment>
<dbReference type="InterPro" id="IPR029044">
    <property type="entry name" value="Nucleotide-diphossugar_trans"/>
</dbReference>
<dbReference type="Proteomes" id="UP001189429">
    <property type="component" value="Unassembled WGS sequence"/>
</dbReference>
<sequence>MGRAVSPMCQWLSERPRKVVYAACATAVCFSLGATLLLLRPAPAQEVAARVAPRAKKPSAKAGLSHAQRGFSWGGQNQFYVVRNGRYHYAVCNGFTNQVLCHAGHIAAAMSMNLSVVIPDAFITDGTQSIPDGSVLKNTLPTPWNSVPLGLIFDTEALLEQVQKLGGSATMGSYNEVNVPVCSFLDVLKIARHEDVVKVLKALVPSARMAELVDRIQPLIAKRLSVVAPDDRRAKSQGEGICFHHRDGEDWHRHCDQWERLSPHNGNCRSRRPISELLEYRSSHLRNKGRWVFYAGDHAVPAELQLGRIPVVTREEVFPSAENDIPAHFGGQPGSRLHRDLGAALDFFLCSRLPHFVGNSVSTWSAAQILARDSLASWYNSRFIPLADFIKGYVVPVVYTYTEKSSSMGKLMLQITLLTTLRYMRASAVHVLYHGSEDTDFLSWLALHGITVHDHQPVWLPAAERLREAGLQGGAFQRHRFLSEGNYIGTWQRVDAPLHISAEYCFLLDSDAYVFRQPTFHDLGPDVTATLALAADMNENSRDPGDAGVVLMNIPFMRETLSDFRRFIFSRTTPKFTSGQAHHGAYLDFYGSNITYLDPKFNFKTTYQNIDTWKKAFIVHFHGLKPHDHLRFWFTGTCDPAKCFLLFQFAHNVPFLCGTIQAWARGAMRSEPGLVKAYCEEATPGQVALCVDWFKNITGTKGMARSCKKKLKQVIASHGLRTSDFSGAFAR</sequence>
<dbReference type="EMBL" id="CAUYUJ010019816">
    <property type="protein sequence ID" value="CAK0893839.1"/>
    <property type="molecule type" value="Genomic_DNA"/>
</dbReference>